<evidence type="ECO:0000313" key="4">
    <source>
        <dbReference type="Proteomes" id="UP000612899"/>
    </source>
</evidence>
<dbReference type="RefSeq" id="WP_203910484.1">
    <property type="nucleotide sequence ID" value="NZ_BONY01000029.1"/>
</dbReference>
<feature type="domain" description="Hemerythrin-like" evidence="2">
    <location>
        <begin position="7"/>
        <end position="131"/>
    </location>
</feature>
<dbReference type="Gene3D" id="1.20.120.520">
    <property type="entry name" value="nmb1532 protein domain like"/>
    <property type="match status" value="1"/>
</dbReference>
<gene>
    <name evidence="3" type="ORF">Rhe02_47400</name>
</gene>
<protein>
    <recommendedName>
        <fullName evidence="2">Hemerythrin-like domain-containing protein</fullName>
    </recommendedName>
</protein>
<accession>A0A8J3VI79</accession>
<dbReference type="CDD" id="cd12108">
    <property type="entry name" value="Hr-like"/>
    <property type="match status" value="1"/>
</dbReference>
<dbReference type="Proteomes" id="UP000612899">
    <property type="component" value="Unassembled WGS sequence"/>
</dbReference>
<evidence type="ECO:0000313" key="3">
    <source>
        <dbReference type="EMBL" id="GIH06673.1"/>
    </source>
</evidence>
<comment type="caution">
    <text evidence="3">The sequence shown here is derived from an EMBL/GenBank/DDBJ whole genome shotgun (WGS) entry which is preliminary data.</text>
</comment>
<dbReference type="InterPro" id="IPR012312">
    <property type="entry name" value="Hemerythrin-like"/>
</dbReference>
<sequence length="193" mass="21366">MPLDLTAMFTMHDALRRELEHLARVDDDPRLVFRTAGWRRFKQAVWGHHCAEDEVLWPALRLRLTDQPGNLVVLEAMEAEHAAIGQLIATIDEAASGPQGCLVHLGDLIDSLVTGLKGHLAHEEEAVIPLLQQALTAGQWAAFEKVHSELTADTLSAPDGWSPAAMTGPRQRRDWTGSECLSNEENPEEGKQR</sequence>
<name>A0A8J3VI79_9ACTN</name>
<dbReference type="Pfam" id="PF01814">
    <property type="entry name" value="Hemerythrin"/>
    <property type="match status" value="1"/>
</dbReference>
<dbReference type="AlphaFoldDB" id="A0A8J3VI79"/>
<feature type="region of interest" description="Disordered" evidence="1">
    <location>
        <begin position="154"/>
        <end position="193"/>
    </location>
</feature>
<keyword evidence="4" id="KW-1185">Reference proteome</keyword>
<proteinExistence type="predicted"/>
<dbReference type="EMBL" id="BONY01000029">
    <property type="protein sequence ID" value="GIH06673.1"/>
    <property type="molecule type" value="Genomic_DNA"/>
</dbReference>
<reference evidence="3" key="1">
    <citation type="submission" date="2021-01" db="EMBL/GenBank/DDBJ databases">
        <title>Whole genome shotgun sequence of Rhizocola hellebori NBRC 109834.</title>
        <authorList>
            <person name="Komaki H."/>
            <person name="Tamura T."/>
        </authorList>
    </citation>
    <scope>NUCLEOTIDE SEQUENCE</scope>
    <source>
        <strain evidence="3">NBRC 109834</strain>
    </source>
</reference>
<evidence type="ECO:0000256" key="1">
    <source>
        <dbReference type="SAM" id="MobiDB-lite"/>
    </source>
</evidence>
<evidence type="ECO:0000259" key="2">
    <source>
        <dbReference type="Pfam" id="PF01814"/>
    </source>
</evidence>
<organism evidence="3 4">
    <name type="scientific">Rhizocola hellebori</name>
    <dbReference type="NCBI Taxonomy" id="1392758"/>
    <lineage>
        <taxon>Bacteria</taxon>
        <taxon>Bacillati</taxon>
        <taxon>Actinomycetota</taxon>
        <taxon>Actinomycetes</taxon>
        <taxon>Micromonosporales</taxon>
        <taxon>Micromonosporaceae</taxon>
        <taxon>Rhizocola</taxon>
    </lineage>
</organism>